<comment type="caution">
    <text evidence="1">The sequence shown here is derived from an EMBL/GenBank/DDBJ whole genome shotgun (WGS) entry which is preliminary data.</text>
</comment>
<gene>
    <name evidence="1" type="ORF">MLD38_010436</name>
</gene>
<organism evidence="1 2">
    <name type="scientific">Melastoma candidum</name>
    <dbReference type="NCBI Taxonomy" id="119954"/>
    <lineage>
        <taxon>Eukaryota</taxon>
        <taxon>Viridiplantae</taxon>
        <taxon>Streptophyta</taxon>
        <taxon>Embryophyta</taxon>
        <taxon>Tracheophyta</taxon>
        <taxon>Spermatophyta</taxon>
        <taxon>Magnoliopsida</taxon>
        <taxon>eudicotyledons</taxon>
        <taxon>Gunneridae</taxon>
        <taxon>Pentapetalae</taxon>
        <taxon>rosids</taxon>
        <taxon>malvids</taxon>
        <taxon>Myrtales</taxon>
        <taxon>Melastomataceae</taxon>
        <taxon>Melastomatoideae</taxon>
        <taxon>Melastomateae</taxon>
        <taxon>Melastoma</taxon>
    </lineage>
</organism>
<reference evidence="2" key="1">
    <citation type="journal article" date="2023" name="Front. Plant Sci.">
        <title>Chromosomal-level genome assembly of Melastoma candidum provides insights into trichome evolution.</title>
        <authorList>
            <person name="Zhong Y."/>
            <person name="Wu W."/>
            <person name="Sun C."/>
            <person name="Zou P."/>
            <person name="Liu Y."/>
            <person name="Dai S."/>
            <person name="Zhou R."/>
        </authorList>
    </citation>
    <scope>NUCLEOTIDE SEQUENCE [LARGE SCALE GENOMIC DNA]</scope>
</reference>
<evidence type="ECO:0000313" key="1">
    <source>
        <dbReference type="EMBL" id="KAI4372166.1"/>
    </source>
</evidence>
<accession>A0ACB9QZ84</accession>
<evidence type="ECO:0000313" key="2">
    <source>
        <dbReference type="Proteomes" id="UP001057402"/>
    </source>
</evidence>
<sequence length="163" mass="16913">MGGEKDNHDESNKGLFCLATTVVMTLHMDTRLVTTPLHLVPTHLLLKGTHKEDTPLKLSTSGISSRHLLKGYPGSSASHHSGHGGVGVGAMLAGGAAAAAAAYGAHQMSHSAHHVAHGAAYYGHGHGGHGKFKHGKFKHGKHAAAKKAAHPAESSRYGGRARH</sequence>
<proteinExistence type="predicted"/>
<dbReference type="EMBL" id="CM042883">
    <property type="protein sequence ID" value="KAI4372166.1"/>
    <property type="molecule type" value="Genomic_DNA"/>
</dbReference>
<protein>
    <submittedName>
        <fullName evidence="1">Uncharacterized protein</fullName>
    </submittedName>
</protein>
<dbReference type="Proteomes" id="UP001057402">
    <property type="component" value="Chromosome 4"/>
</dbReference>
<name>A0ACB9QZ84_9MYRT</name>
<keyword evidence="2" id="KW-1185">Reference proteome</keyword>